<name>A0A2Z2NQZ7_9GAMM</name>
<dbReference type="OrthoDB" id="9799147at2"/>
<accession>A0A2Z2NQZ7</accession>
<dbReference type="InterPro" id="IPR000182">
    <property type="entry name" value="GNAT_dom"/>
</dbReference>
<dbReference type="Proteomes" id="UP000250079">
    <property type="component" value="Chromosome"/>
</dbReference>
<feature type="domain" description="N-acetyltransferase" evidence="1">
    <location>
        <begin position="3"/>
        <end position="137"/>
    </location>
</feature>
<dbReference type="InterPro" id="IPR016181">
    <property type="entry name" value="Acyl_CoA_acyltransferase"/>
</dbReference>
<evidence type="ECO:0000313" key="3">
    <source>
        <dbReference type="Proteomes" id="UP000250079"/>
    </source>
</evidence>
<dbReference type="Pfam" id="PF13673">
    <property type="entry name" value="Acetyltransf_10"/>
    <property type="match status" value="1"/>
</dbReference>
<sequence>MEMKIRKITCVATLDIRQRVLWPDKPKEYCEVEGDESALHYGIYLEEVLVGVASVYEDAGAVRLRKFAVEAEHQGMGLGAALIRHVIHYVQCAGATVFWCDARESARAFYERFGLSIEGERFYKANVSYYRMSMNFQPD</sequence>
<proteinExistence type="predicted"/>
<dbReference type="EMBL" id="CP018632">
    <property type="protein sequence ID" value="ASJ73842.1"/>
    <property type="molecule type" value="Genomic_DNA"/>
</dbReference>
<keyword evidence="3" id="KW-1185">Reference proteome</keyword>
<dbReference type="KEGG" id="gai:IMCC3135_18815"/>
<dbReference type="Gene3D" id="3.40.630.30">
    <property type="match status" value="1"/>
</dbReference>
<evidence type="ECO:0000313" key="2">
    <source>
        <dbReference type="EMBL" id="ASJ73842.1"/>
    </source>
</evidence>
<organism evidence="2 3">
    <name type="scientific">Granulosicoccus antarcticus IMCC3135</name>
    <dbReference type="NCBI Taxonomy" id="1192854"/>
    <lineage>
        <taxon>Bacteria</taxon>
        <taxon>Pseudomonadati</taxon>
        <taxon>Pseudomonadota</taxon>
        <taxon>Gammaproteobacteria</taxon>
        <taxon>Chromatiales</taxon>
        <taxon>Granulosicoccaceae</taxon>
        <taxon>Granulosicoccus</taxon>
    </lineage>
</organism>
<dbReference type="AlphaFoldDB" id="A0A2Z2NQZ7"/>
<protein>
    <recommendedName>
        <fullName evidence="1">N-acetyltransferase domain-containing protein</fullName>
    </recommendedName>
</protein>
<gene>
    <name evidence="2" type="ORF">IMCC3135_18815</name>
</gene>
<reference evidence="2 3" key="1">
    <citation type="submission" date="2016-12" db="EMBL/GenBank/DDBJ databases">
        <authorList>
            <person name="Song W.-J."/>
            <person name="Kurnit D.M."/>
        </authorList>
    </citation>
    <scope>NUCLEOTIDE SEQUENCE [LARGE SCALE GENOMIC DNA]</scope>
    <source>
        <strain evidence="2 3">IMCC3135</strain>
    </source>
</reference>
<dbReference type="RefSeq" id="WP_088918972.1">
    <property type="nucleotide sequence ID" value="NZ_CP018632.1"/>
</dbReference>
<evidence type="ECO:0000259" key="1">
    <source>
        <dbReference type="PROSITE" id="PS51186"/>
    </source>
</evidence>
<dbReference type="SUPFAM" id="SSF55729">
    <property type="entry name" value="Acyl-CoA N-acyltransferases (Nat)"/>
    <property type="match status" value="1"/>
</dbReference>
<dbReference type="GO" id="GO:0016747">
    <property type="term" value="F:acyltransferase activity, transferring groups other than amino-acyl groups"/>
    <property type="evidence" value="ECO:0007669"/>
    <property type="project" value="InterPro"/>
</dbReference>
<dbReference type="PROSITE" id="PS51186">
    <property type="entry name" value="GNAT"/>
    <property type="match status" value="1"/>
</dbReference>
<dbReference type="CDD" id="cd04301">
    <property type="entry name" value="NAT_SF"/>
    <property type="match status" value="1"/>
</dbReference>